<dbReference type="Pfam" id="PF11185">
    <property type="entry name" value="DUF2971"/>
    <property type="match status" value="1"/>
</dbReference>
<dbReference type="Proteomes" id="UP000027850">
    <property type="component" value="Unassembled WGS sequence"/>
</dbReference>
<evidence type="ECO:0000313" key="1">
    <source>
        <dbReference type="EMBL" id="KDS35287.1"/>
    </source>
</evidence>
<gene>
    <name evidence="1" type="ORF">M091_2082</name>
</gene>
<sequence>MDKLEFIKLLEDTKIPEGSTDTKMYLQPIADSLMEIMPAQLFRFRAINENSLSAFDKNLIFCSRPKDFNDPYDSLLTAQSLESFLSIDSDNQYSIMCIFRQLLIEGYEIPKCVKDIFPQNLLEKLIDSLKVNWKEQSNCDNTFVKLIKDLQERVGYFETELRNSNSFACFSESITSLTMWGHYADYHKGFALSYDLKPLIKRNTNGIMVMPVIYSHTRFDATNLLASCLGKNIGIPVKRLDMLDVIKSALHKSTDWEYEKEWRLINTIDTLNSHPCLEYSPSGIYYGTQISEINKKILHSIALEKGIQEFDMYIDRRSDYYEMKIRPISS</sequence>
<evidence type="ECO:0008006" key="3">
    <source>
        <dbReference type="Google" id="ProtNLM"/>
    </source>
</evidence>
<comment type="caution">
    <text evidence="1">The sequence shown here is derived from an EMBL/GenBank/DDBJ whole genome shotgun (WGS) entry which is preliminary data.</text>
</comment>
<dbReference type="RefSeq" id="WP_036618079.1">
    <property type="nucleotide sequence ID" value="NZ_JNHK01000094.1"/>
</dbReference>
<reference evidence="1 2" key="1">
    <citation type="submission" date="2014-04" db="EMBL/GenBank/DDBJ databases">
        <authorList>
            <person name="Sears C."/>
            <person name="Carroll K."/>
            <person name="Sack B.R."/>
            <person name="Qadri F."/>
            <person name="Myers L.L."/>
            <person name="Chung G.-T."/>
            <person name="Escheverria P."/>
            <person name="Fraser C.M."/>
            <person name="Sadzewicz L."/>
            <person name="Shefchek K.A."/>
            <person name="Tallon L."/>
            <person name="Das S.P."/>
            <person name="Daugherty S."/>
            <person name="Mongodin E.F."/>
        </authorList>
    </citation>
    <scope>NUCLEOTIDE SEQUENCE [LARGE SCALE GENOMIC DNA]</scope>
    <source>
        <strain evidence="1 2">3776 D15 i</strain>
    </source>
</reference>
<proteinExistence type="predicted"/>
<dbReference type="EMBL" id="JNHK01000094">
    <property type="protein sequence ID" value="KDS35287.1"/>
    <property type="molecule type" value="Genomic_DNA"/>
</dbReference>
<evidence type="ECO:0000313" key="2">
    <source>
        <dbReference type="Proteomes" id="UP000027850"/>
    </source>
</evidence>
<name>A0AB34L3M9_PARDI</name>
<dbReference type="AlphaFoldDB" id="A0AB34L3M9"/>
<dbReference type="InterPro" id="IPR021352">
    <property type="entry name" value="DUF2971"/>
</dbReference>
<protein>
    <recommendedName>
        <fullName evidence="3">DUF2971 domain-containing protein</fullName>
    </recommendedName>
</protein>
<organism evidence="1 2">
    <name type="scientific">Parabacteroides distasonis str. 3776 D15 i</name>
    <dbReference type="NCBI Taxonomy" id="1339342"/>
    <lineage>
        <taxon>Bacteria</taxon>
        <taxon>Pseudomonadati</taxon>
        <taxon>Bacteroidota</taxon>
        <taxon>Bacteroidia</taxon>
        <taxon>Bacteroidales</taxon>
        <taxon>Tannerellaceae</taxon>
        <taxon>Parabacteroides</taxon>
    </lineage>
</organism>
<accession>A0AB34L3M9</accession>